<protein>
    <submittedName>
        <fullName evidence="1">Uncharacterized protein</fullName>
    </submittedName>
</protein>
<dbReference type="EMBL" id="MU864061">
    <property type="protein sequence ID" value="KAK4194447.1"/>
    <property type="molecule type" value="Genomic_DNA"/>
</dbReference>
<sequence>MSPTSTPTWQASMECTTGRRNGTVVAQDRMAEHLRRWEGSLGLELAELFRVAQLCRFLPGTTMQPTKMRFIVVKTGDLVHHLRQEHHQLRGMSPNDCPFWRLGTVSASPFVTPYSPCPLLKRCSFELVLCCIDPTGDAHIAVVAKLSSVPLIPSELSNVLQSANIVFVPFPFDLGGQRHNRTATRPPRSPGFTLSEKGVKRPAGLAIRVFFL</sequence>
<gene>
    <name evidence="1" type="ORF">QBC40DRAFT_33624</name>
</gene>
<evidence type="ECO:0000313" key="1">
    <source>
        <dbReference type="EMBL" id="KAK4194447.1"/>
    </source>
</evidence>
<proteinExistence type="predicted"/>
<reference evidence="1" key="2">
    <citation type="submission" date="2023-05" db="EMBL/GenBank/DDBJ databases">
        <authorList>
            <consortium name="Lawrence Berkeley National Laboratory"/>
            <person name="Steindorff A."/>
            <person name="Hensen N."/>
            <person name="Bonometti L."/>
            <person name="Westerberg I."/>
            <person name="Brannstrom I.O."/>
            <person name="Guillou S."/>
            <person name="Cros-Aarteil S."/>
            <person name="Calhoun S."/>
            <person name="Haridas S."/>
            <person name="Kuo A."/>
            <person name="Mondo S."/>
            <person name="Pangilinan J."/>
            <person name="Riley R."/>
            <person name="Labutti K."/>
            <person name="Andreopoulos B."/>
            <person name="Lipzen A."/>
            <person name="Chen C."/>
            <person name="Yanf M."/>
            <person name="Daum C."/>
            <person name="Ng V."/>
            <person name="Clum A."/>
            <person name="Ohm R."/>
            <person name="Martin F."/>
            <person name="Silar P."/>
            <person name="Natvig D."/>
            <person name="Lalanne C."/>
            <person name="Gautier V."/>
            <person name="Ament-Velasquez S.L."/>
            <person name="Kruys A."/>
            <person name="Hutchinson M.I."/>
            <person name="Powell A.J."/>
            <person name="Barry K."/>
            <person name="Miller A.N."/>
            <person name="Grigoriev I.V."/>
            <person name="Debuchy R."/>
            <person name="Gladieux P."/>
            <person name="Thoren M.H."/>
            <person name="Johannesson H."/>
        </authorList>
    </citation>
    <scope>NUCLEOTIDE SEQUENCE</scope>
    <source>
        <strain evidence="1">CBS 315.58</strain>
    </source>
</reference>
<organism evidence="1 2">
    <name type="scientific">Triangularia verruculosa</name>
    <dbReference type="NCBI Taxonomy" id="2587418"/>
    <lineage>
        <taxon>Eukaryota</taxon>
        <taxon>Fungi</taxon>
        <taxon>Dikarya</taxon>
        <taxon>Ascomycota</taxon>
        <taxon>Pezizomycotina</taxon>
        <taxon>Sordariomycetes</taxon>
        <taxon>Sordariomycetidae</taxon>
        <taxon>Sordariales</taxon>
        <taxon>Podosporaceae</taxon>
        <taxon>Triangularia</taxon>
    </lineage>
</organism>
<name>A0AAN6X9A9_9PEZI</name>
<comment type="caution">
    <text evidence="1">The sequence shown here is derived from an EMBL/GenBank/DDBJ whole genome shotgun (WGS) entry which is preliminary data.</text>
</comment>
<accession>A0AAN6X9A9</accession>
<evidence type="ECO:0000313" key="2">
    <source>
        <dbReference type="Proteomes" id="UP001303160"/>
    </source>
</evidence>
<dbReference type="Proteomes" id="UP001303160">
    <property type="component" value="Unassembled WGS sequence"/>
</dbReference>
<reference evidence="1" key="1">
    <citation type="journal article" date="2023" name="Mol. Phylogenet. Evol.">
        <title>Genome-scale phylogeny and comparative genomics of the fungal order Sordariales.</title>
        <authorList>
            <person name="Hensen N."/>
            <person name="Bonometti L."/>
            <person name="Westerberg I."/>
            <person name="Brannstrom I.O."/>
            <person name="Guillou S."/>
            <person name="Cros-Aarteil S."/>
            <person name="Calhoun S."/>
            <person name="Haridas S."/>
            <person name="Kuo A."/>
            <person name="Mondo S."/>
            <person name="Pangilinan J."/>
            <person name="Riley R."/>
            <person name="LaButti K."/>
            <person name="Andreopoulos B."/>
            <person name="Lipzen A."/>
            <person name="Chen C."/>
            <person name="Yan M."/>
            <person name="Daum C."/>
            <person name="Ng V."/>
            <person name="Clum A."/>
            <person name="Steindorff A."/>
            <person name="Ohm R.A."/>
            <person name="Martin F."/>
            <person name="Silar P."/>
            <person name="Natvig D.O."/>
            <person name="Lalanne C."/>
            <person name="Gautier V."/>
            <person name="Ament-Velasquez S.L."/>
            <person name="Kruys A."/>
            <person name="Hutchinson M.I."/>
            <person name="Powell A.J."/>
            <person name="Barry K."/>
            <person name="Miller A.N."/>
            <person name="Grigoriev I.V."/>
            <person name="Debuchy R."/>
            <person name="Gladieux P."/>
            <person name="Hiltunen Thoren M."/>
            <person name="Johannesson H."/>
        </authorList>
    </citation>
    <scope>NUCLEOTIDE SEQUENCE</scope>
    <source>
        <strain evidence="1">CBS 315.58</strain>
    </source>
</reference>
<dbReference type="AlphaFoldDB" id="A0AAN6X9A9"/>
<keyword evidence="2" id="KW-1185">Reference proteome</keyword>